<dbReference type="SMART" id="SM00827">
    <property type="entry name" value="PKS_AT"/>
    <property type="match status" value="1"/>
</dbReference>
<dbReference type="RefSeq" id="WP_305892260.1">
    <property type="nucleotide sequence ID" value="NZ_JAUZVZ010000002.1"/>
</dbReference>
<dbReference type="InterPro" id="IPR014043">
    <property type="entry name" value="Acyl_transferase_dom"/>
</dbReference>
<evidence type="ECO:0000256" key="4">
    <source>
        <dbReference type="ARBA" id="ARBA00048462"/>
    </source>
</evidence>
<dbReference type="PANTHER" id="PTHR42681:SF1">
    <property type="entry name" value="MALONYL-COA-ACYL CARRIER PROTEIN TRANSACYLASE, MITOCHONDRIAL"/>
    <property type="match status" value="1"/>
</dbReference>
<dbReference type="Gene3D" id="3.40.366.10">
    <property type="entry name" value="Malonyl-Coenzyme A Acyl Carrier Protein, domain 2"/>
    <property type="match status" value="1"/>
</dbReference>
<organism evidence="6 7">
    <name type="scientific">Alkalimonas collagenimarina</name>
    <dbReference type="NCBI Taxonomy" id="400390"/>
    <lineage>
        <taxon>Bacteria</taxon>
        <taxon>Pseudomonadati</taxon>
        <taxon>Pseudomonadota</taxon>
        <taxon>Gammaproteobacteria</taxon>
        <taxon>Alkalimonas</taxon>
    </lineage>
</organism>
<keyword evidence="7" id="KW-1185">Reference proteome</keyword>
<dbReference type="InterPro" id="IPR001227">
    <property type="entry name" value="Ac_transferase_dom_sf"/>
</dbReference>
<name>A0ABT9GVB7_9GAMM</name>
<dbReference type="Proteomes" id="UP001231616">
    <property type="component" value="Unassembled WGS sequence"/>
</dbReference>
<comment type="catalytic activity">
    <reaction evidence="4">
        <text>holo-[ACP] + malonyl-CoA = malonyl-[ACP] + CoA</text>
        <dbReference type="Rhea" id="RHEA:41792"/>
        <dbReference type="Rhea" id="RHEA-COMP:9623"/>
        <dbReference type="Rhea" id="RHEA-COMP:9685"/>
        <dbReference type="ChEBI" id="CHEBI:57287"/>
        <dbReference type="ChEBI" id="CHEBI:57384"/>
        <dbReference type="ChEBI" id="CHEBI:64479"/>
        <dbReference type="ChEBI" id="CHEBI:78449"/>
        <dbReference type="EC" id="2.3.1.39"/>
    </reaction>
</comment>
<protein>
    <recommendedName>
        <fullName evidence="1">[acyl-carrier-protein] S-malonyltransferase</fullName>
        <ecNumber evidence="1">2.3.1.39</ecNumber>
    </recommendedName>
</protein>
<gene>
    <name evidence="6" type="ORF">Q3O60_02200</name>
</gene>
<keyword evidence="2" id="KW-0808">Transferase</keyword>
<evidence type="ECO:0000313" key="6">
    <source>
        <dbReference type="EMBL" id="MDP4534995.1"/>
    </source>
</evidence>
<evidence type="ECO:0000256" key="2">
    <source>
        <dbReference type="ARBA" id="ARBA00022679"/>
    </source>
</evidence>
<proteinExistence type="predicted"/>
<evidence type="ECO:0000313" key="7">
    <source>
        <dbReference type="Proteomes" id="UP001231616"/>
    </source>
</evidence>
<reference evidence="6 7" key="1">
    <citation type="submission" date="2023-08" db="EMBL/GenBank/DDBJ databases">
        <authorList>
            <person name="Joshi A."/>
            <person name="Thite S."/>
        </authorList>
    </citation>
    <scope>NUCLEOTIDE SEQUENCE [LARGE SCALE GENOMIC DNA]</scope>
    <source>
        <strain evidence="6 7">AC40</strain>
    </source>
</reference>
<dbReference type="InterPro" id="IPR016035">
    <property type="entry name" value="Acyl_Trfase/lysoPLipase"/>
</dbReference>
<sequence>MKKTAVLVCPGRGTYNKSELGSIQRLHNDKAATLQQFDQARTALGLAKVSELDQQPHYSSRVHQQAENAAGLIFAAGVLDYQSIDVEKYDIVAITGNSMGWYTALCCAGSWQPKAAMQHVSHMARLTANAAGAQCIYPVVNAEWQPDAAKQQAVRAVLAKYPGELFPSIQFGGYAVLAGTEAAVHAAVQQLPKVDDRFPMILPGHAGFHSPLMQEAAQQALLDIPSQAFNRPQQPLIDGCGHIWQPFSTTAEALQRYTLDRQVQGHFDFSLALEVAMKEFAPDHVILLGPGSGLGGAVAQTLIRLNWQGIDSKQDFVQQQASNQPLVLSMAIPEQRALLLL</sequence>
<feature type="domain" description="Malonyl-CoA:ACP transacylase (MAT)" evidence="5">
    <location>
        <begin position="43"/>
        <end position="335"/>
    </location>
</feature>
<dbReference type="EC" id="2.3.1.39" evidence="1"/>
<accession>A0ABT9GVB7</accession>
<dbReference type="Gene3D" id="3.30.70.250">
    <property type="entry name" value="Malonyl-CoA ACP transacylase, ACP-binding"/>
    <property type="match status" value="1"/>
</dbReference>
<dbReference type="InterPro" id="IPR050858">
    <property type="entry name" value="Mal-CoA-ACP_Trans/PKS_FabD"/>
</dbReference>
<evidence type="ECO:0000256" key="3">
    <source>
        <dbReference type="ARBA" id="ARBA00023315"/>
    </source>
</evidence>
<dbReference type="PANTHER" id="PTHR42681">
    <property type="entry name" value="MALONYL-COA-ACYL CARRIER PROTEIN TRANSACYLASE, MITOCHONDRIAL"/>
    <property type="match status" value="1"/>
</dbReference>
<keyword evidence="3" id="KW-0012">Acyltransferase</keyword>
<dbReference type="SUPFAM" id="SSF52151">
    <property type="entry name" value="FabD/lysophospholipase-like"/>
    <property type="match status" value="1"/>
</dbReference>
<dbReference type="EMBL" id="JAUZVZ010000002">
    <property type="protein sequence ID" value="MDP4534995.1"/>
    <property type="molecule type" value="Genomic_DNA"/>
</dbReference>
<evidence type="ECO:0000259" key="5">
    <source>
        <dbReference type="SMART" id="SM00827"/>
    </source>
</evidence>
<evidence type="ECO:0000256" key="1">
    <source>
        <dbReference type="ARBA" id="ARBA00013258"/>
    </source>
</evidence>
<comment type="caution">
    <text evidence="6">The sequence shown here is derived from an EMBL/GenBank/DDBJ whole genome shotgun (WGS) entry which is preliminary data.</text>
</comment>